<keyword evidence="4" id="KW-1185">Reference proteome</keyword>
<keyword evidence="2" id="KW-0732">Signal</keyword>
<evidence type="ECO:0000313" key="3">
    <source>
        <dbReference type="EMBL" id="EIM28444.1"/>
    </source>
</evidence>
<evidence type="ECO:0000256" key="1">
    <source>
        <dbReference type="SAM" id="MobiDB-lite"/>
    </source>
</evidence>
<gene>
    <name evidence="3" type="ORF">MicloDRAFT_00050280</name>
</gene>
<reference evidence="3 4" key="1">
    <citation type="submission" date="2012-02" db="EMBL/GenBank/DDBJ databases">
        <title>Improved High-Quality Draft sequence of Microvirga sp. WSM3557.</title>
        <authorList>
            <consortium name="US DOE Joint Genome Institute"/>
            <person name="Lucas S."/>
            <person name="Han J."/>
            <person name="Lapidus A."/>
            <person name="Cheng J.-F."/>
            <person name="Goodwin L."/>
            <person name="Pitluck S."/>
            <person name="Peters L."/>
            <person name="Zhang X."/>
            <person name="Detter J.C."/>
            <person name="Han C."/>
            <person name="Tapia R."/>
            <person name="Land M."/>
            <person name="Hauser L."/>
            <person name="Kyrpides N."/>
            <person name="Ivanova N."/>
            <person name="Pagani I."/>
            <person name="Brau L."/>
            <person name="Yates R."/>
            <person name="O'Hara G."/>
            <person name="Rui T."/>
            <person name="Howieson J."/>
            <person name="Reeve W."/>
            <person name="Woyke T."/>
        </authorList>
    </citation>
    <scope>NUCLEOTIDE SEQUENCE [LARGE SCALE GENOMIC DNA]</scope>
    <source>
        <strain evidence="3 4">WSM3557</strain>
    </source>
</reference>
<feature type="compositionally biased region" description="Polar residues" evidence="1">
    <location>
        <begin position="51"/>
        <end position="61"/>
    </location>
</feature>
<evidence type="ECO:0000256" key="2">
    <source>
        <dbReference type="SAM" id="SignalP"/>
    </source>
</evidence>
<dbReference type="AlphaFoldDB" id="I4YWV2"/>
<organism evidence="3 4">
    <name type="scientific">Microvirga lotononidis</name>
    <dbReference type="NCBI Taxonomy" id="864069"/>
    <lineage>
        <taxon>Bacteria</taxon>
        <taxon>Pseudomonadati</taxon>
        <taxon>Pseudomonadota</taxon>
        <taxon>Alphaproteobacteria</taxon>
        <taxon>Hyphomicrobiales</taxon>
        <taxon>Methylobacteriaceae</taxon>
        <taxon>Microvirga</taxon>
    </lineage>
</organism>
<accession>I4YWV2</accession>
<feature type="region of interest" description="Disordered" evidence="1">
    <location>
        <begin position="19"/>
        <end position="73"/>
    </location>
</feature>
<dbReference type="Proteomes" id="UP000003947">
    <property type="component" value="Unassembled WGS sequence"/>
</dbReference>
<feature type="signal peptide" evidence="2">
    <location>
        <begin position="1"/>
        <end position="21"/>
    </location>
</feature>
<name>I4YWV2_9HYPH</name>
<evidence type="ECO:0000313" key="4">
    <source>
        <dbReference type="Proteomes" id="UP000003947"/>
    </source>
</evidence>
<dbReference type="HOGENOM" id="CLU_2479874_0_0_5"/>
<sequence length="87" mass="9600" precursor="true">MRPLVLPVMLAGLLAASSVSAQGQNPRQPPVRNGEVVVPSENTLERDAVTQPRNDFSTNDAKATRQMDRQNQRIDKLIEKGICSNCR</sequence>
<dbReference type="PATRIC" id="fig|864069.3.peg.5410"/>
<feature type="compositionally biased region" description="Basic and acidic residues" evidence="1">
    <location>
        <begin position="62"/>
        <end position="73"/>
    </location>
</feature>
<proteinExistence type="predicted"/>
<dbReference type="STRING" id="864069.MicloDRAFT_00050280"/>
<feature type="chain" id="PRO_5003698174" evidence="2">
    <location>
        <begin position="22"/>
        <end position="87"/>
    </location>
</feature>
<protein>
    <submittedName>
        <fullName evidence="3">Uncharacterized protein</fullName>
    </submittedName>
</protein>
<dbReference type="EMBL" id="JH660645">
    <property type="protein sequence ID" value="EIM28444.1"/>
    <property type="molecule type" value="Genomic_DNA"/>
</dbReference>